<comment type="caution">
    <text evidence="1">The sequence shown here is derived from an EMBL/GenBank/DDBJ whole genome shotgun (WGS) entry which is preliminary data.</text>
</comment>
<name>A0A0F9HQN2_9ZZZZ</name>
<protein>
    <submittedName>
        <fullName evidence="1">Uncharacterized protein</fullName>
    </submittedName>
</protein>
<organism evidence="1">
    <name type="scientific">marine sediment metagenome</name>
    <dbReference type="NCBI Taxonomy" id="412755"/>
    <lineage>
        <taxon>unclassified sequences</taxon>
        <taxon>metagenomes</taxon>
        <taxon>ecological metagenomes</taxon>
    </lineage>
</organism>
<sequence length="641" mass="70107">ALITELIAGRFIEIEIDEFGIARFYTVGTSPALNLDIRYCVPTSTINQPIDLVIVRGYDPPPVRELRTSFDGLKNKELMAYEDCAKDSCEESFVSRYATISYDDPLLDQNYLDEVKNSYELKAFESLLGYLIDLDLPVNPDNIPGFRITFGDTTKEYIRVDAKIMNNTVSAAVAAATLGDSIGDAGRRDFGAFSNQSLVSQPGGLGNRSGGNVPIVINIINESNINNLPTCGAVLDSIAGGLITFPKERFIRENKFGRLESDFIGITDVIFAGNKIKSFTASPGGFGIDASIFWVIDPNKELVELSHGRNWSWTVNPVTEDIEVYLFSILEDARASATCQVYSNPELFASSSAPVQDLVYSFSNDLLTRFPASNEEFICNIGDDLGYWNESGKMCIVVERRRPSIDIFDPLGNASTIAEEINITYTPVIMVDPPLPITYASSKTLSSIDGTKTIASTGIIDQADGIVDADPTTTQDLEESETSILQDNTDGFTLDMTLPFCEEDDCLLIAQQLLALQESDVRTNSIILGPDSEPLLGQLMPDGSVINEISYSYSDSSQYLITIATGPKYQTAGSFNDSKYQLRTEEVTKDGIVLQDAGNGAEYVVRVDGFGEITALSMILDDISVGDRVGVKIYNNPVEHI</sequence>
<proteinExistence type="predicted"/>
<dbReference type="EMBL" id="LAZR01021832">
    <property type="protein sequence ID" value="KKL83970.1"/>
    <property type="molecule type" value="Genomic_DNA"/>
</dbReference>
<evidence type="ECO:0000313" key="1">
    <source>
        <dbReference type="EMBL" id="KKL83970.1"/>
    </source>
</evidence>
<feature type="non-terminal residue" evidence="1">
    <location>
        <position position="1"/>
    </location>
</feature>
<reference evidence="1" key="1">
    <citation type="journal article" date="2015" name="Nature">
        <title>Complex archaea that bridge the gap between prokaryotes and eukaryotes.</title>
        <authorList>
            <person name="Spang A."/>
            <person name="Saw J.H."/>
            <person name="Jorgensen S.L."/>
            <person name="Zaremba-Niedzwiedzka K."/>
            <person name="Martijn J."/>
            <person name="Lind A.E."/>
            <person name="van Eijk R."/>
            <person name="Schleper C."/>
            <person name="Guy L."/>
            <person name="Ettema T.J."/>
        </authorList>
    </citation>
    <scope>NUCLEOTIDE SEQUENCE</scope>
</reference>
<accession>A0A0F9HQN2</accession>
<dbReference type="AlphaFoldDB" id="A0A0F9HQN2"/>
<gene>
    <name evidence="1" type="ORF">LCGC14_1969400</name>
</gene>